<keyword evidence="9 10" id="KW-0472">Membrane</keyword>
<dbReference type="RefSeq" id="WP_350331525.1">
    <property type="nucleotide sequence ID" value="NZ_CP054719.1"/>
</dbReference>
<keyword evidence="5 10" id="KW-0145">Chemotaxis</keyword>
<evidence type="ECO:0000256" key="2">
    <source>
        <dbReference type="ARBA" id="ARBA00004162"/>
    </source>
</evidence>
<evidence type="ECO:0000256" key="7">
    <source>
        <dbReference type="ARBA" id="ARBA00022779"/>
    </source>
</evidence>
<evidence type="ECO:0000256" key="8">
    <source>
        <dbReference type="ARBA" id="ARBA00022989"/>
    </source>
</evidence>
<feature type="region of interest" description="Disordered" evidence="11">
    <location>
        <begin position="1"/>
        <end position="29"/>
    </location>
</feature>
<dbReference type="PANTHER" id="PTHR35091">
    <property type="entry name" value="FLAGELLAR PROTEIN FLIL"/>
    <property type="match status" value="1"/>
</dbReference>
<keyword evidence="12" id="KW-0966">Cell projection</keyword>
<evidence type="ECO:0000256" key="4">
    <source>
        <dbReference type="ARBA" id="ARBA00022475"/>
    </source>
</evidence>
<dbReference type="Pfam" id="PF03748">
    <property type="entry name" value="FliL"/>
    <property type="match status" value="1"/>
</dbReference>
<comment type="function">
    <text evidence="1 10">Controls the rotational direction of flagella during chemotaxis.</text>
</comment>
<evidence type="ECO:0000256" key="11">
    <source>
        <dbReference type="SAM" id="MobiDB-lite"/>
    </source>
</evidence>
<dbReference type="KEGG" id="pbal:CPBP_00743"/>
<dbReference type="AlphaFoldDB" id="A0A7L9RTW7"/>
<dbReference type="GO" id="GO:0005886">
    <property type="term" value="C:plasma membrane"/>
    <property type="evidence" value="ECO:0007669"/>
    <property type="project" value="UniProtKB-SubCell"/>
</dbReference>
<keyword evidence="6 10" id="KW-0812">Transmembrane</keyword>
<keyword evidence="10" id="KW-0997">Cell inner membrane</keyword>
<dbReference type="EMBL" id="CP054719">
    <property type="protein sequence ID" value="QOL19969.1"/>
    <property type="molecule type" value="Genomic_DNA"/>
</dbReference>
<evidence type="ECO:0000313" key="13">
    <source>
        <dbReference type="Proteomes" id="UP000594001"/>
    </source>
</evidence>
<keyword evidence="12" id="KW-0969">Cilium</keyword>
<keyword evidence="8 10" id="KW-1133">Transmembrane helix</keyword>
<organism evidence="12 13">
    <name type="scientific">Candidatus Bodocaedibacter vickermanii</name>
    <dbReference type="NCBI Taxonomy" id="2741701"/>
    <lineage>
        <taxon>Bacteria</taxon>
        <taxon>Pseudomonadati</taxon>
        <taxon>Pseudomonadota</taxon>
        <taxon>Alphaproteobacteria</taxon>
        <taxon>Holosporales</taxon>
        <taxon>Candidatus Paracaedibacteraceae</taxon>
        <taxon>Candidatus Bodocaedibacter</taxon>
    </lineage>
</organism>
<dbReference type="InterPro" id="IPR005503">
    <property type="entry name" value="FliL"/>
</dbReference>
<dbReference type="GO" id="GO:0071978">
    <property type="term" value="P:bacterial-type flagellum-dependent swarming motility"/>
    <property type="evidence" value="ECO:0007669"/>
    <property type="project" value="TreeGrafter"/>
</dbReference>
<gene>
    <name evidence="12" type="primary">fliL</name>
    <name evidence="12" type="ORF">CPBP_00743</name>
</gene>
<feature type="transmembrane region" description="Helical" evidence="10">
    <location>
        <begin position="51"/>
        <end position="76"/>
    </location>
</feature>
<accession>A0A7L9RTW7</accession>
<reference evidence="12 13" key="1">
    <citation type="submission" date="2020-06" db="EMBL/GenBank/DDBJ databases">
        <title>The endosymbiont of the kinetoplastid Bodo saltans is a Paracaedibacter-like alpha-proteobacterium possessing a putative toxin-antitoxin system.</title>
        <authorList>
            <person name="Midha S."/>
            <person name="Rigden D.J."/>
            <person name="Siozios S."/>
            <person name="Hurst G.D.D."/>
            <person name="Jackson A.P."/>
        </authorList>
    </citation>
    <scope>NUCLEOTIDE SEQUENCE [LARGE SCALE GENOMIC DNA]</scope>
    <source>
        <strain evidence="12">Lake Konstanz</strain>
    </source>
</reference>
<name>A0A7L9RTW7_9PROT</name>
<evidence type="ECO:0000313" key="12">
    <source>
        <dbReference type="EMBL" id="QOL19969.1"/>
    </source>
</evidence>
<evidence type="ECO:0000256" key="5">
    <source>
        <dbReference type="ARBA" id="ARBA00022500"/>
    </source>
</evidence>
<evidence type="ECO:0000256" key="9">
    <source>
        <dbReference type="ARBA" id="ARBA00023136"/>
    </source>
</evidence>
<evidence type="ECO:0000256" key="1">
    <source>
        <dbReference type="ARBA" id="ARBA00002254"/>
    </source>
</evidence>
<evidence type="ECO:0000256" key="6">
    <source>
        <dbReference type="ARBA" id="ARBA00022692"/>
    </source>
</evidence>
<comment type="similarity">
    <text evidence="3 10">Belongs to the FliL family.</text>
</comment>
<keyword evidence="4" id="KW-1003">Cell membrane</keyword>
<protein>
    <recommendedName>
        <fullName evidence="10">Flagellar protein FliL</fullName>
    </recommendedName>
</protein>
<comment type="subcellular location">
    <subcellularLocation>
        <location evidence="10">Cell inner membrane</location>
    </subcellularLocation>
    <subcellularLocation>
        <location evidence="2">Cell membrane</location>
        <topology evidence="2">Single-pass membrane protein</topology>
    </subcellularLocation>
</comment>
<dbReference type="GO" id="GO:0006935">
    <property type="term" value="P:chemotaxis"/>
    <property type="evidence" value="ECO:0007669"/>
    <property type="project" value="UniProtKB-KW"/>
</dbReference>
<feature type="compositionally biased region" description="Acidic residues" evidence="11">
    <location>
        <begin position="1"/>
        <end position="10"/>
    </location>
</feature>
<dbReference type="Proteomes" id="UP000594001">
    <property type="component" value="Chromosome"/>
</dbReference>
<keyword evidence="12" id="KW-0282">Flagellum</keyword>
<sequence>MADDNNEEIEEKILDAEGQPEGQKTAEPEKKKGLRKYLGFLSFIPRFYKKYTVLSIAISLVLILAIAGSAAMYFLFWNKKETSEDQPIQYAASYHALPELKLSIKRSDDNLGYLIIGLTLKLPVDVKPEELRKKEPEILDALHTYFASITLDSLGASAATSLVSPVGLERLRQNLIRRLNTVLLPIKIESILFRKLITQ</sequence>
<dbReference type="PANTHER" id="PTHR35091:SF2">
    <property type="entry name" value="FLAGELLAR PROTEIN FLIL"/>
    <property type="match status" value="1"/>
</dbReference>
<dbReference type="GO" id="GO:0009425">
    <property type="term" value="C:bacterial-type flagellum basal body"/>
    <property type="evidence" value="ECO:0007669"/>
    <property type="project" value="InterPro"/>
</dbReference>
<keyword evidence="7 10" id="KW-0283">Flagellar rotation</keyword>
<proteinExistence type="inferred from homology"/>
<keyword evidence="13" id="KW-1185">Reference proteome</keyword>
<evidence type="ECO:0000256" key="3">
    <source>
        <dbReference type="ARBA" id="ARBA00008281"/>
    </source>
</evidence>
<evidence type="ECO:0000256" key="10">
    <source>
        <dbReference type="RuleBase" id="RU364125"/>
    </source>
</evidence>